<feature type="signal peptide" evidence="7">
    <location>
        <begin position="1"/>
        <end position="29"/>
    </location>
</feature>
<dbReference type="GO" id="GO:0016491">
    <property type="term" value="F:oxidoreductase activity"/>
    <property type="evidence" value="ECO:0007669"/>
    <property type="project" value="InterPro"/>
</dbReference>
<proteinExistence type="inferred from homology"/>
<evidence type="ECO:0000256" key="1">
    <source>
        <dbReference type="ARBA" id="ARBA00005791"/>
    </source>
</evidence>
<evidence type="ECO:0000259" key="8">
    <source>
        <dbReference type="Pfam" id="PF01323"/>
    </source>
</evidence>
<evidence type="ECO:0000256" key="5">
    <source>
        <dbReference type="PIRNR" id="PIRNR001488"/>
    </source>
</evidence>
<protein>
    <recommendedName>
        <fullName evidence="5">Thiol:disulfide interchange protein</fullName>
    </recommendedName>
</protein>
<evidence type="ECO:0000313" key="9">
    <source>
        <dbReference type="EMBL" id="CRH08167.1"/>
    </source>
</evidence>
<dbReference type="InterPro" id="IPR036249">
    <property type="entry name" value="Thioredoxin-like_sf"/>
</dbReference>
<dbReference type="Pfam" id="PF01323">
    <property type="entry name" value="DSBA"/>
    <property type="match status" value="1"/>
</dbReference>
<comment type="subcellular location">
    <subcellularLocation>
        <location evidence="5">Periplasm</location>
    </subcellularLocation>
</comment>
<dbReference type="AlphaFoldDB" id="A0A1S7LQ14"/>
<sequence length="214" mass="23513">MRSTMLHALKRLSPLFIAMLAMLAMPVSAMELELEEDHHYDVIYPPVSNSQPGLHVFEVFNFKCPHCFDLHAPLTAWKNRVKGKINVHSLPIYWGNQTDTPVRALFAAEFLGKGDAMKEAIFKAQFEDDMNIESLGDMRQIAKKAGVDPDALSSAMGSFGVMARVAQAKSLADAFGVRGTPTLVVNGRYRVGLGKHASGEPAKLFQILEGLSAR</sequence>
<dbReference type="CDD" id="cd03019">
    <property type="entry name" value="DsbA_DsbA"/>
    <property type="match status" value="1"/>
</dbReference>
<evidence type="ECO:0000256" key="3">
    <source>
        <dbReference type="ARBA" id="ARBA00023157"/>
    </source>
</evidence>
<keyword evidence="2 7" id="KW-0732">Signal</keyword>
<organism evidence="9">
    <name type="scientific">Magnetococcus massalia (strain MO-1)</name>
    <dbReference type="NCBI Taxonomy" id="451514"/>
    <lineage>
        <taxon>Bacteria</taxon>
        <taxon>Pseudomonadati</taxon>
        <taxon>Pseudomonadota</taxon>
        <taxon>Magnetococcia</taxon>
        <taxon>Magnetococcales</taxon>
        <taxon>Magnetococcaceae</taxon>
        <taxon>Magnetococcus</taxon>
    </lineage>
</organism>
<evidence type="ECO:0000256" key="4">
    <source>
        <dbReference type="ARBA" id="ARBA00023284"/>
    </source>
</evidence>
<dbReference type="EMBL" id="LO017727">
    <property type="protein sequence ID" value="CRH08167.1"/>
    <property type="molecule type" value="Genomic_DNA"/>
</dbReference>
<dbReference type="SUPFAM" id="SSF52833">
    <property type="entry name" value="Thioredoxin-like"/>
    <property type="match status" value="1"/>
</dbReference>
<keyword evidence="4" id="KW-0676">Redox-active center</keyword>
<feature type="disulfide bond" description="Redox-active" evidence="6">
    <location>
        <begin position="64"/>
        <end position="67"/>
    </location>
</feature>
<keyword evidence="3 5" id="KW-1015">Disulfide bond</keyword>
<gene>
    <name evidence="9" type="ORF">MAGMO_4039</name>
</gene>
<dbReference type="InterPro" id="IPR001853">
    <property type="entry name" value="DSBA-like_thioredoxin_dom"/>
</dbReference>
<name>A0A1S7LQ14_MAGMO</name>
<dbReference type="PIRSF" id="PIRSF001488">
    <property type="entry name" value="Tdi_protein"/>
    <property type="match status" value="1"/>
</dbReference>
<keyword evidence="5" id="KW-0574">Periplasm</keyword>
<dbReference type="GO" id="GO:0016853">
    <property type="term" value="F:isomerase activity"/>
    <property type="evidence" value="ECO:0007669"/>
    <property type="project" value="UniProtKB-KW"/>
</dbReference>
<evidence type="ECO:0000256" key="2">
    <source>
        <dbReference type="ARBA" id="ARBA00022729"/>
    </source>
</evidence>
<accession>A0A1S7LQ14</accession>
<dbReference type="Gene3D" id="3.40.30.10">
    <property type="entry name" value="Glutaredoxin"/>
    <property type="match status" value="1"/>
</dbReference>
<dbReference type="GO" id="GO:0042597">
    <property type="term" value="C:periplasmic space"/>
    <property type="evidence" value="ECO:0007669"/>
    <property type="project" value="UniProtKB-SubCell"/>
</dbReference>
<reference evidence="9" key="1">
    <citation type="submission" date="2015-04" db="EMBL/GenBank/DDBJ databases">
        <authorList>
            <person name="Syromyatnikov M.Y."/>
            <person name="Popov V.N."/>
        </authorList>
    </citation>
    <scope>NUCLEOTIDE SEQUENCE</scope>
    <source>
        <strain evidence="9">MO-1</strain>
    </source>
</reference>
<keyword evidence="9" id="KW-0413">Isomerase</keyword>
<comment type="similarity">
    <text evidence="1">Belongs to the thioredoxin family. DsbA subfamily.</text>
</comment>
<feature type="domain" description="DSBA-like thioredoxin" evidence="8">
    <location>
        <begin position="71"/>
        <end position="192"/>
    </location>
</feature>
<evidence type="ECO:0000256" key="6">
    <source>
        <dbReference type="PIRSR" id="PIRSR001488-1"/>
    </source>
</evidence>
<dbReference type="PANTHER" id="PTHR35891">
    <property type="entry name" value="THIOL:DISULFIDE INTERCHANGE PROTEIN DSBA"/>
    <property type="match status" value="1"/>
</dbReference>
<dbReference type="PANTHER" id="PTHR35891:SF2">
    <property type="entry name" value="THIOL:DISULFIDE INTERCHANGE PROTEIN DSBA"/>
    <property type="match status" value="1"/>
</dbReference>
<dbReference type="InterPro" id="IPR023205">
    <property type="entry name" value="DsbA/DsbL"/>
</dbReference>
<dbReference type="InterPro" id="IPR050824">
    <property type="entry name" value="Thiol_disulfide_DsbA"/>
</dbReference>
<evidence type="ECO:0000256" key="7">
    <source>
        <dbReference type="SAM" id="SignalP"/>
    </source>
</evidence>
<feature type="chain" id="PRO_5012345477" description="Thiol:disulfide interchange protein" evidence="7">
    <location>
        <begin position="30"/>
        <end position="214"/>
    </location>
</feature>